<feature type="domain" description="DUF3444" evidence="2">
    <location>
        <begin position="388"/>
        <end position="578"/>
    </location>
</feature>
<evidence type="ECO:0000313" key="4">
    <source>
        <dbReference type="Proteomes" id="UP001161247"/>
    </source>
</evidence>
<evidence type="ECO:0000256" key="1">
    <source>
        <dbReference type="SAM" id="Coils"/>
    </source>
</evidence>
<accession>A0AAV1C6R4</accession>
<evidence type="ECO:0000259" key="2">
    <source>
        <dbReference type="Pfam" id="PF11926"/>
    </source>
</evidence>
<name>A0AAV1C6R4_OLDCO</name>
<dbReference type="PANTHER" id="PTHR45089:SF21">
    <property type="entry name" value="TRICHOHYALIN-LIKE PROTEIN (DUF3444)"/>
    <property type="match status" value="1"/>
</dbReference>
<protein>
    <submittedName>
        <fullName evidence="3">OLC1v1026262C1</fullName>
    </submittedName>
</protein>
<gene>
    <name evidence="3" type="ORF">OLC1_LOCUS3247</name>
</gene>
<feature type="coiled-coil region" evidence="1">
    <location>
        <begin position="143"/>
        <end position="205"/>
    </location>
</feature>
<dbReference type="InterPro" id="IPR024593">
    <property type="entry name" value="DUF3444"/>
</dbReference>
<dbReference type="Pfam" id="PF11926">
    <property type="entry name" value="DUF3444"/>
    <property type="match status" value="1"/>
</dbReference>
<feature type="coiled-coil region" evidence="1">
    <location>
        <begin position="84"/>
        <end position="111"/>
    </location>
</feature>
<keyword evidence="4" id="KW-1185">Reference proteome</keyword>
<sequence length="610" mass="70724">MKNREMGSLNKFSEALGTFEAKKEKFEERMKVVMFECDEVEDHYQVMHKFSSGCLDEIGSRKRYLESVKESIMQQVSQVFAPKKRSIEAGLNRLEEKEKRVKRALQKVEMGTVQYEKLKESVDNQLYYVLKKEKELQSRFDEMTRIQGEMEKMKTELDLKEKTLRCLKDENDEKEKNLESRVKEIDEMERNLETKKQGIDSEEKRKLTELDLQERILLMREKELNTRENEVVFNQKLLQEKLFQVDSKEKNLGLRVAKVEEMERHLERKLQEIGSKEKIQGSKFTELDLKERFLKVKIKELQIREQEVAAKENMARRNTACLANVEISVEESSRNRAKALDLQISGTNNRSQAQVPEDIIVLDPEPSPNLICPVAPNPVAHLSSSTAEKGRLTRNFSVGEIWTCFAMDNLPRIHAQIINIINTGADIKLAAVWLKPRPVYKGEEQWVANGLPVCCGMFEHGSATVLSPTSFSHKTLCTGIQPWIIFPSEGDIWAMYKDWDLIRWASHPEIHKHCQYEFVEILPYPVINSSFVGIRVAHLDKVAGSVTSFKRRRQNDGDSFLIMPDCLYRFSHKVPSIKKAFPGVNGISDCTFELDLNFQFCRGLQHQVLW</sequence>
<proteinExistence type="predicted"/>
<organism evidence="3 4">
    <name type="scientific">Oldenlandia corymbosa var. corymbosa</name>
    <dbReference type="NCBI Taxonomy" id="529605"/>
    <lineage>
        <taxon>Eukaryota</taxon>
        <taxon>Viridiplantae</taxon>
        <taxon>Streptophyta</taxon>
        <taxon>Embryophyta</taxon>
        <taxon>Tracheophyta</taxon>
        <taxon>Spermatophyta</taxon>
        <taxon>Magnoliopsida</taxon>
        <taxon>eudicotyledons</taxon>
        <taxon>Gunneridae</taxon>
        <taxon>Pentapetalae</taxon>
        <taxon>asterids</taxon>
        <taxon>lamiids</taxon>
        <taxon>Gentianales</taxon>
        <taxon>Rubiaceae</taxon>
        <taxon>Rubioideae</taxon>
        <taxon>Spermacoceae</taxon>
        <taxon>Hedyotis-Oldenlandia complex</taxon>
        <taxon>Oldenlandia</taxon>
    </lineage>
</organism>
<dbReference type="PANTHER" id="PTHR45089">
    <property type="entry name" value="DNAJ HEAT SHOCK AMINO-TERMINAL DOMAIN PROTEIN-RELATED"/>
    <property type="match status" value="1"/>
</dbReference>
<dbReference type="EMBL" id="OX459118">
    <property type="protein sequence ID" value="CAI9091285.1"/>
    <property type="molecule type" value="Genomic_DNA"/>
</dbReference>
<dbReference type="Proteomes" id="UP001161247">
    <property type="component" value="Chromosome 1"/>
</dbReference>
<reference evidence="3" key="1">
    <citation type="submission" date="2023-03" db="EMBL/GenBank/DDBJ databases">
        <authorList>
            <person name="Julca I."/>
        </authorList>
    </citation>
    <scope>NUCLEOTIDE SEQUENCE</scope>
</reference>
<evidence type="ECO:0000313" key="3">
    <source>
        <dbReference type="EMBL" id="CAI9091285.1"/>
    </source>
</evidence>
<dbReference type="AlphaFoldDB" id="A0AAV1C6R4"/>
<keyword evidence="1" id="KW-0175">Coiled coil</keyword>